<dbReference type="AlphaFoldDB" id="A0A1Q2CTL4"/>
<dbReference type="Proteomes" id="UP000188235">
    <property type="component" value="Chromosome"/>
</dbReference>
<keyword evidence="2" id="KW-1185">Reference proteome</keyword>
<reference evidence="1 2" key="1">
    <citation type="journal article" date="2008" name="Int. J. Syst. Evol. Microbiol.">
        <title>Tessaracoccus flavescens sp. nov., isolated from marine sediment.</title>
        <authorList>
            <person name="Lee D.W."/>
            <person name="Lee S.D."/>
        </authorList>
    </citation>
    <scope>NUCLEOTIDE SEQUENCE [LARGE SCALE GENOMIC DNA]</scope>
    <source>
        <strain evidence="1 2">SST-39T</strain>
    </source>
</reference>
<protein>
    <submittedName>
        <fullName evidence="1">Uncharacterized protein</fullName>
    </submittedName>
</protein>
<name>A0A1Q2CTL4_9ACTN</name>
<gene>
    <name evidence="1" type="ORF">BW733_00010</name>
</gene>
<organism evidence="1 2">
    <name type="scientific">Tessaracoccus flavescens</name>
    <dbReference type="NCBI Taxonomy" id="399497"/>
    <lineage>
        <taxon>Bacteria</taxon>
        <taxon>Bacillati</taxon>
        <taxon>Actinomycetota</taxon>
        <taxon>Actinomycetes</taxon>
        <taxon>Propionibacteriales</taxon>
        <taxon>Propionibacteriaceae</taxon>
        <taxon>Tessaracoccus</taxon>
    </lineage>
</organism>
<dbReference type="Pfam" id="PF21853">
    <property type="entry name" value="DUF6912"/>
    <property type="match status" value="1"/>
</dbReference>
<dbReference type="InterPro" id="IPR054206">
    <property type="entry name" value="DUF6912"/>
</dbReference>
<dbReference type="OrthoDB" id="3727960at2"/>
<sequence length="158" mass="17036">MNRQLVFVPVSEDELRVLGGETLGADRPAYTVTPELLAELGYGESDSEDAEYAALVLASVAGLAAHGIRLVVVAEVDPSLVSAGEDPANGQVVLAELPTRSITSWFADEPGTDVTDAAAISKGLSIDQAWDLDQVQDLLNHHDLLWNDVVEYRRHKED</sequence>
<dbReference type="RefSeq" id="WP_077346782.1">
    <property type="nucleotide sequence ID" value="NZ_CP019607.1"/>
</dbReference>
<dbReference type="KEGG" id="tfa:BW733_00010"/>
<evidence type="ECO:0000313" key="1">
    <source>
        <dbReference type="EMBL" id="AQP49463.1"/>
    </source>
</evidence>
<dbReference type="EMBL" id="CP019607">
    <property type="protein sequence ID" value="AQP49463.1"/>
    <property type="molecule type" value="Genomic_DNA"/>
</dbReference>
<accession>A0A1Q2CTL4</accession>
<evidence type="ECO:0000313" key="2">
    <source>
        <dbReference type="Proteomes" id="UP000188235"/>
    </source>
</evidence>
<proteinExistence type="predicted"/>